<evidence type="ECO:0000313" key="2">
    <source>
        <dbReference type="EMBL" id="NYG60689.1"/>
    </source>
</evidence>
<dbReference type="InterPro" id="IPR000835">
    <property type="entry name" value="HTH_MarR-typ"/>
</dbReference>
<keyword evidence="3" id="KW-1185">Reference proteome</keyword>
<accession>A0A7Y9UUE9</accession>
<keyword evidence="2" id="KW-0238">DNA-binding</keyword>
<comment type="caution">
    <text evidence="2">The sequence shown here is derived from an EMBL/GenBank/DDBJ whole genome shotgun (WGS) entry which is preliminary data.</text>
</comment>
<dbReference type="PROSITE" id="PS50995">
    <property type="entry name" value="HTH_MARR_2"/>
    <property type="match status" value="1"/>
</dbReference>
<dbReference type="SMART" id="SM00347">
    <property type="entry name" value="HTH_MARR"/>
    <property type="match status" value="1"/>
</dbReference>
<protein>
    <submittedName>
        <fullName evidence="2">DNA-binding MarR family transcriptional regulator</fullName>
    </submittedName>
</protein>
<dbReference type="RefSeq" id="WP_179503591.1">
    <property type="nucleotide sequence ID" value="NZ_JACCAA010000001.1"/>
</dbReference>
<dbReference type="GO" id="GO:0006950">
    <property type="term" value="P:response to stress"/>
    <property type="evidence" value="ECO:0007669"/>
    <property type="project" value="TreeGrafter"/>
</dbReference>
<evidence type="ECO:0000259" key="1">
    <source>
        <dbReference type="PROSITE" id="PS50995"/>
    </source>
</evidence>
<gene>
    <name evidence="2" type="ORF">BJ980_003612</name>
</gene>
<dbReference type="InterPro" id="IPR036388">
    <property type="entry name" value="WH-like_DNA-bd_sf"/>
</dbReference>
<dbReference type="GO" id="GO:0003677">
    <property type="term" value="F:DNA binding"/>
    <property type="evidence" value="ECO:0007669"/>
    <property type="project" value="UniProtKB-KW"/>
</dbReference>
<dbReference type="Proteomes" id="UP000540656">
    <property type="component" value="Unassembled WGS sequence"/>
</dbReference>
<dbReference type="InterPro" id="IPR036390">
    <property type="entry name" value="WH_DNA-bd_sf"/>
</dbReference>
<organism evidence="2 3">
    <name type="scientific">Nocardioides daedukensis</name>
    <dbReference type="NCBI Taxonomy" id="634462"/>
    <lineage>
        <taxon>Bacteria</taxon>
        <taxon>Bacillati</taxon>
        <taxon>Actinomycetota</taxon>
        <taxon>Actinomycetes</taxon>
        <taxon>Propionibacteriales</taxon>
        <taxon>Nocardioidaceae</taxon>
        <taxon>Nocardioides</taxon>
    </lineage>
</organism>
<name>A0A7Y9UUE9_9ACTN</name>
<sequence length="151" mass="17127">MVNANDLIEQQLFKMLRRTQAIHVRTASGEVELERSSYGILCLLADEGPQRLGAIATTFRLDPSTITRQAQAVVRLGLAEKTVDETDRRASVLSLTEVGTKAVVEARDHRRRMLDAMLTEWSEEERTSFLDAITRFNDTVDHWVLNEITVE</sequence>
<reference evidence="2 3" key="1">
    <citation type="submission" date="2020-07" db="EMBL/GenBank/DDBJ databases">
        <title>Sequencing the genomes of 1000 actinobacteria strains.</title>
        <authorList>
            <person name="Klenk H.-P."/>
        </authorList>
    </citation>
    <scope>NUCLEOTIDE SEQUENCE [LARGE SCALE GENOMIC DNA]</scope>
    <source>
        <strain evidence="2 3">DSM 23819</strain>
    </source>
</reference>
<dbReference type="AlphaFoldDB" id="A0A7Y9UUE9"/>
<dbReference type="SUPFAM" id="SSF46785">
    <property type="entry name" value="Winged helix' DNA-binding domain"/>
    <property type="match status" value="1"/>
</dbReference>
<evidence type="ECO:0000313" key="3">
    <source>
        <dbReference type="Proteomes" id="UP000540656"/>
    </source>
</evidence>
<dbReference type="PANTHER" id="PTHR33164:SF57">
    <property type="entry name" value="MARR-FAMILY TRANSCRIPTIONAL REGULATOR"/>
    <property type="match status" value="1"/>
</dbReference>
<dbReference type="Gene3D" id="1.10.10.10">
    <property type="entry name" value="Winged helix-like DNA-binding domain superfamily/Winged helix DNA-binding domain"/>
    <property type="match status" value="1"/>
</dbReference>
<proteinExistence type="predicted"/>
<dbReference type="Pfam" id="PF01047">
    <property type="entry name" value="MarR"/>
    <property type="match status" value="1"/>
</dbReference>
<dbReference type="InterPro" id="IPR039422">
    <property type="entry name" value="MarR/SlyA-like"/>
</dbReference>
<dbReference type="EMBL" id="JACCAA010000001">
    <property type="protein sequence ID" value="NYG60689.1"/>
    <property type="molecule type" value="Genomic_DNA"/>
</dbReference>
<dbReference type="PANTHER" id="PTHR33164">
    <property type="entry name" value="TRANSCRIPTIONAL REGULATOR, MARR FAMILY"/>
    <property type="match status" value="1"/>
</dbReference>
<feature type="domain" description="HTH marR-type" evidence="1">
    <location>
        <begin position="9"/>
        <end position="138"/>
    </location>
</feature>
<dbReference type="GO" id="GO:0003700">
    <property type="term" value="F:DNA-binding transcription factor activity"/>
    <property type="evidence" value="ECO:0007669"/>
    <property type="project" value="InterPro"/>
</dbReference>